<evidence type="ECO:0000256" key="1">
    <source>
        <dbReference type="ARBA" id="ARBA00022605"/>
    </source>
</evidence>
<accession>A0ABQ6AWL5</accession>
<keyword evidence="4" id="KW-0963">Cytoplasm</keyword>
<keyword evidence="4" id="KW-0486">Methionine biosynthesis</keyword>
<dbReference type="PANTHER" id="PTHR20919">
    <property type="entry name" value="HOMOSERINE O-SUCCINYLTRANSFERASE"/>
    <property type="match status" value="1"/>
</dbReference>
<comment type="caution">
    <text evidence="6">The sequence shown here is derived from an EMBL/GenBank/DDBJ whole genome shotgun (WGS) entry which is preliminary data.</text>
</comment>
<evidence type="ECO:0000313" key="6">
    <source>
        <dbReference type="EMBL" id="GLR86589.1"/>
    </source>
</evidence>
<comment type="function">
    <text evidence="4">Transfers a succinyl group from succinyl-CoA to L-homoserine, forming succinyl-L-homoserine.</text>
</comment>
<keyword evidence="7" id="KW-1185">Reference proteome</keyword>
<feature type="binding site" evidence="4">
    <location>
        <position position="253"/>
    </location>
    <ligand>
        <name>substrate</name>
    </ligand>
</feature>
<evidence type="ECO:0000313" key="7">
    <source>
        <dbReference type="Proteomes" id="UP001156905"/>
    </source>
</evidence>
<feature type="active site" description="Acyl-thioester intermediate" evidence="4">
    <location>
        <position position="146"/>
    </location>
</feature>
<feature type="active site" evidence="4">
    <location>
        <position position="241"/>
    </location>
</feature>
<comment type="subcellular location">
    <subcellularLocation>
        <location evidence="4">Cytoplasm</location>
    </subcellularLocation>
</comment>
<evidence type="ECO:0000256" key="2">
    <source>
        <dbReference type="ARBA" id="ARBA00022679"/>
    </source>
</evidence>
<dbReference type="SUPFAM" id="SSF52317">
    <property type="entry name" value="Class I glutamine amidotransferase-like"/>
    <property type="match status" value="1"/>
</dbReference>
<dbReference type="RefSeq" id="WP_284267123.1">
    <property type="nucleotide sequence ID" value="NZ_BSOW01000010.1"/>
</dbReference>
<dbReference type="InterPro" id="IPR029062">
    <property type="entry name" value="Class_I_gatase-like"/>
</dbReference>
<keyword evidence="1 4" id="KW-0028">Amino-acid biosynthesis</keyword>
<comment type="catalytic activity">
    <reaction evidence="4">
        <text>L-homoserine + succinyl-CoA = O-succinyl-L-homoserine + CoA</text>
        <dbReference type="Rhea" id="RHEA:22008"/>
        <dbReference type="ChEBI" id="CHEBI:57287"/>
        <dbReference type="ChEBI" id="CHEBI:57292"/>
        <dbReference type="ChEBI" id="CHEBI:57476"/>
        <dbReference type="ChEBI" id="CHEBI:57661"/>
        <dbReference type="EC" id="2.3.1.46"/>
    </reaction>
</comment>
<dbReference type="Proteomes" id="UP001156905">
    <property type="component" value="Unassembled WGS sequence"/>
</dbReference>
<evidence type="ECO:0000256" key="5">
    <source>
        <dbReference type="SAM" id="MobiDB-lite"/>
    </source>
</evidence>
<name>A0ABQ6AWL5_9BRAD</name>
<comment type="pathway">
    <text evidence="4">Amino-acid biosynthesis; L-methionine biosynthesis via de novo pathway; O-succinyl-L-homoserine from L-homoserine: step 1/1.</text>
</comment>
<dbReference type="PANTHER" id="PTHR20919:SF0">
    <property type="entry name" value="HOMOSERINE O-SUCCINYLTRANSFERASE"/>
    <property type="match status" value="1"/>
</dbReference>
<dbReference type="HAMAP" id="MF_00295">
    <property type="entry name" value="MetA_acyltransf"/>
    <property type="match status" value="1"/>
</dbReference>
<feature type="active site" description="Proton acceptor" evidence="4">
    <location>
        <position position="239"/>
    </location>
</feature>
<feature type="region of interest" description="Disordered" evidence="5">
    <location>
        <begin position="366"/>
        <end position="394"/>
    </location>
</feature>
<feature type="compositionally biased region" description="Low complexity" evidence="5">
    <location>
        <begin position="366"/>
        <end position="375"/>
    </location>
</feature>
<feature type="site" description="Important for substrate specificity" evidence="4">
    <location>
        <position position="195"/>
    </location>
</feature>
<dbReference type="Gene3D" id="3.40.50.880">
    <property type="match status" value="1"/>
</dbReference>
<sequence length="394" mass="44325">MPVLIDIDSDDHHLFLRARSGAGAAVASPANRVECLDIGLINNMSDAALMSTERQLFDLLDAAAGRLFVRLHFYTMEATPRLEWGRDYVRRYYRGIDELLSRRLDGMIVTGAEPRTASLSDEPYWNTFVQVADWAKENTVSSVFSCLAVHGVVLHLDGVARHKLPAKCIGVFAQTKKRNHPLMHDVPATFRIPHARWNGVQEETLESCGYSVLTESAEAGVDCFVKQQKNSLFVHFQGHPEYETRTLLGEYRRDMGRFLRGENEVCPTIPTGYFNEEAAEILIAFRQKALSDRNPELFADFPADQAAKDLSNAWHLPAKRIYRNWLQYMMSQRVGRSKPLGTREAALSATGMPARRHGRKLVAARSARLARSPSLMTKRQPAVSSESSDHDPMP</sequence>
<proteinExistence type="inferred from homology"/>
<feature type="site" description="Important for acyl-CoA specificity" evidence="4">
    <location>
        <position position="147"/>
    </location>
</feature>
<keyword evidence="2 4" id="KW-0808">Transferase</keyword>
<comment type="caution">
    <text evidence="4">Lacks conserved residue(s) required for the propagation of feature annotation.</text>
</comment>
<dbReference type="EC" id="2.3.1.46" evidence="4"/>
<dbReference type="EMBL" id="BSOW01000010">
    <property type="protein sequence ID" value="GLR86589.1"/>
    <property type="molecule type" value="Genomic_DNA"/>
</dbReference>
<comment type="similarity">
    <text evidence="4">Belongs to the MetA family.</text>
</comment>
<dbReference type="NCBIfam" id="NF003776">
    <property type="entry name" value="PRK05368.1-3"/>
    <property type="match status" value="1"/>
</dbReference>
<feature type="site" description="Important for acyl-CoA specificity" evidence="4">
    <location>
        <position position="113"/>
    </location>
</feature>
<organism evidence="6 7">
    <name type="scientific">Bradyrhizobium iriomotense</name>
    <dbReference type="NCBI Taxonomy" id="441950"/>
    <lineage>
        <taxon>Bacteria</taxon>
        <taxon>Pseudomonadati</taxon>
        <taxon>Pseudomonadota</taxon>
        <taxon>Alphaproteobacteria</taxon>
        <taxon>Hyphomicrobiales</taxon>
        <taxon>Nitrobacteraceae</taxon>
        <taxon>Bradyrhizobium</taxon>
    </lineage>
</organism>
<evidence type="ECO:0000256" key="4">
    <source>
        <dbReference type="HAMAP-Rule" id="MF_00295"/>
    </source>
</evidence>
<keyword evidence="3 4" id="KW-0012">Acyltransferase</keyword>
<reference evidence="7" key="1">
    <citation type="journal article" date="2019" name="Int. J. Syst. Evol. Microbiol.">
        <title>The Global Catalogue of Microorganisms (GCM) 10K type strain sequencing project: providing services to taxonomists for standard genome sequencing and annotation.</title>
        <authorList>
            <consortium name="The Broad Institute Genomics Platform"/>
            <consortium name="The Broad Institute Genome Sequencing Center for Infectious Disease"/>
            <person name="Wu L."/>
            <person name="Ma J."/>
        </authorList>
    </citation>
    <scope>NUCLEOTIDE SEQUENCE [LARGE SCALE GENOMIC DNA]</scope>
    <source>
        <strain evidence="7">NBRC 102520</strain>
    </source>
</reference>
<dbReference type="InterPro" id="IPR033752">
    <property type="entry name" value="MetA_family"/>
</dbReference>
<dbReference type="Pfam" id="PF04204">
    <property type="entry name" value="HTS"/>
    <property type="match status" value="1"/>
</dbReference>
<protein>
    <recommendedName>
        <fullName evidence="4">Homoserine O-succinyltransferase</fullName>
        <shortName evidence="4">HST</shortName>
        <ecNumber evidence="4">2.3.1.46</ecNumber>
    </recommendedName>
    <alternativeName>
        <fullName evidence="4">Homoserine transsuccinylase</fullName>
        <shortName evidence="4">HTS</shortName>
    </alternativeName>
</protein>
<evidence type="ECO:0000256" key="3">
    <source>
        <dbReference type="ARBA" id="ARBA00023315"/>
    </source>
</evidence>
<feature type="binding site" evidence="4">
    <location>
        <position position="167"/>
    </location>
    <ligand>
        <name>substrate</name>
    </ligand>
</feature>
<gene>
    <name evidence="4" type="primary">metAS</name>
    <name evidence="6" type="ORF">GCM10007857_33000</name>
</gene>